<reference evidence="2" key="2">
    <citation type="submission" date="2025-09" db="UniProtKB">
        <authorList>
            <consortium name="Ensembl"/>
        </authorList>
    </citation>
    <scope>IDENTIFICATION</scope>
</reference>
<keyword evidence="3" id="KW-1185">Reference proteome</keyword>
<organism evidence="2 3">
    <name type="scientific">Pelusios castaneus</name>
    <name type="common">West African mud turtle</name>
    <dbReference type="NCBI Taxonomy" id="367368"/>
    <lineage>
        <taxon>Eukaryota</taxon>
        <taxon>Metazoa</taxon>
        <taxon>Chordata</taxon>
        <taxon>Craniata</taxon>
        <taxon>Vertebrata</taxon>
        <taxon>Euteleostomi</taxon>
        <taxon>Archelosauria</taxon>
        <taxon>Testudinata</taxon>
        <taxon>Testudines</taxon>
        <taxon>Pleurodira</taxon>
        <taxon>Pelomedusidae</taxon>
        <taxon>Pelusios</taxon>
    </lineage>
</organism>
<dbReference type="PANTHER" id="PTHR35675:SF1">
    <property type="entry name" value="RIKEN CDNA 2810459M11 GENE"/>
    <property type="match status" value="1"/>
</dbReference>
<evidence type="ECO:0000313" key="2">
    <source>
        <dbReference type="Ensembl" id="ENSPCEP00000008567.1"/>
    </source>
</evidence>
<evidence type="ECO:0000313" key="3">
    <source>
        <dbReference type="Proteomes" id="UP000694393"/>
    </source>
</evidence>
<proteinExistence type="predicted"/>
<protein>
    <recommendedName>
        <fullName evidence="1">C2orf72-like C-terminal domain-containing protein</fullName>
    </recommendedName>
</protein>
<dbReference type="Ensembl" id="ENSPCET00000008876.1">
    <property type="protein sequence ID" value="ENSPCEP00000008567.1"/>
    <property type="gene ID" value="ENSPCEG00000006878.1"/>
</dbReference>
<dbReference type="Proteomes" id="UP000694393">
    <property type="component" value="Unplaced"/>
</dbReference>
<dbReference type="Pfam" id="PF15443">
    <property type="entry name" value="DUF4630"/>
    <property type="match status" value="1"/>
</dbReference>
<dbReference type="InterPro" id="IPR027868">
    <property type="entry name" value="C2orf72-like_C"/>
</dbReference>
<evidence type="ECO:0000259" key="1">
    <source>
        <dbReference type="Pfam" id="PF15443"/>
    </source>
</evidence>
<dbReference type="AlphaFoldDB" id="A0A8C8RRH0"/>
<accession>A0A8C8RRH0</accession>
<dbReference type="PANTHER" id="PTHR35675">
    <property type="entry name" value="HYPOTHETICAL PROTEIN LOC100362216"/>
    <property type="match status" value="1"/>
</dbReference>
<sequence>GWRKIKSLIFRLEAKQILNDFQVLLEKVGGKPEVLLVGESLEGKDTRALMAAFVQELFPDACKPEIGPVMAVPQTQPGATPGSSSSQSQLIFFLCRASSLRGKQAEIQQILREVKRFCRRAPAALVGVIMEPRKDEEAEARKLMESLLQAVFPRQPQVEVFIPGQPRGKLAIMKAACRASEALQQRTSADGMDRWGRKPGSMWEPWLEECRREMIQATGLPWANSARIRPEQWTLHLLLQKASFCSCGVYATGQETGACNGTWESCLCF</sequence>
<feature type="domain" description="C2orf72-like C-terminal" evidence="1">
    <location>
        <begin position="123"/>
        <end position="197"/>
    </location>
</feature>
<reference evidence="2" key="1">
    <citation type="submission" date="2025-08" db="UniProtKB">
        <authorList>
            <consortium name="Ensembl"/>
        </authorList>
    </citation>
    <scope>IDENTIFICATION</scope>
</reference>
<name>A0A8C8RRH0_9SAUR</name>